<name>A0ABQ1JV21_9SPHN</name>
<comment type="caution">
    <text evidence="1">The sequence shown here is derived from an EMBL/GenBank/DDBJ whole genome shotgun (WGS) entry which is preliminary data.</text>
</comment>
<sequence>MPTDAEVLADEARLVNLQYVAHRADEVIGKTKSLFSDAKYAGTARTLKYAWTNAPGFDAWAETTGGDAPVDRIVISYDAAVEIYRDAVVLPQFCVQHFNTDQYAMMYEPLAYGDGTRCVLPVELAPEEATTRIMNSVLAWLYLHEQSHLFQNHGVVAATLKASWANADNKIDEMRDSKGALLTGASAALSHVCELAADHEATNNIVGLIMAANGGVIPAHSLWTLAAGLTCMFERFYGTDDRVYSADVNGSHPDPSFRLRILLRNLGLLMLHPNVSKTAPWMAKREDFEAVVNHAVLTATMYCHIRYREKEGISPFFPGVQGYSEVPHAYRQALFDMWLTARPLILKHYCGWGEECVIKIPTNAYLS</sequence>
<dbReference type="EMBL" id="BMGD01000007">
    <property type="protein sequence ID" value="GGB75436.1"/>
    <property type="molecule type" value="Genomic_DNA"/>
</dbReference>
<evidence type="ECO:0000313" key="1">
    <source>
        <dbReference type="EMBL" id="GGB75436.1"/>
    </source>
</evidence>
<dbReference type="Proteomes" id="UP000614261">
    <property type="component" value="Unassembled WGS sequence"/>
</dbReference>
<reference evidence="2" key="1">
    <citation type="journal article" date="2019" name="Int. J. Syst. Evol. Microbiol.">
        <title>The Global Catalogue of Microorganisms (GCM) 10K type strain sequencing project: providing services to taxonomists for standard genome sequencing and annotation.</title>
        <authorList>
            <consortium name="The Broad Institute Genomics Platform"/>
            <consortium name="The Broad Institute Genome Sequencing Center for Infectious Disease"/>
            <person name="Wu L."/>
            <person name="Ma J."/>
        </authorList>
    </citation>
    <scope>NUCLEOTIDE SEQUENCE [LARGE SCALE GENOMIC DNA]</scope>
    <source>
        <strain evidence="2">CGMCC 1.12851</strain>
    </source>
</reference>
<proteinExistence type="predicted"/>
<evidence type="ECO:0000313" key="2">
    <source>
        <dbReference type="Proteomes" id="UP000614261"/>
    </source>
</evidence>
<gene>
    <name evidence="1" type="ORF">GCM10010833_33360</name>
</gene>
<organism evidence="1 2">
    <name type="scientific">Blastomonas aquatica</name>
    <dbReference type="NCBI Taxonomy" id="1510276"/>
    <lineage>
        <taxon>Bacteria</taxon>
        <taxon>Pseudomonadati</taxon>
        <taxon>Pseudomonadota</taxon>
        <taxon>Alphaproteobacteria</taxon>
        <taxon>Sphingomonadales</taxon>
        <taxon>Sphingomonadaceae</taxon>
        <taxon>Blastomonas</taxon>
    </lineage>
</organism>
<accession>A0ABQ1JV21</accession>
<dbReference type="RefSeq" id="WP_188515579.1">
    <property type="nucleotide sequence ID" value="NZ_BMGD01000007.1"/>
</dbReference>
<keyword evidence="2" id="KW-1185">Reference proteome</keyword>
<protein>
    <submittedName>
        <fullName evidence="1">Uncharacterized protein</fullName>
    </submittedName>
</protein>